<evidence type="ECO:0000256" key="1">
    <source>
        <dbReference type="SAM" id="MobiDB-lite"/>
    </source>
</evidence>
<dbReference type="AlphaFoldDB" id="A0A8J2LDW6"/>
<keyword evidence="3" id="KW-1185">Reference proteome</keyword>
<feature type="region of interest" description="Disordered" evidence="1">
    <location>
        <begin position="97"/>
        <end position="119"/>
    </location>
</feature>
<gene>
    <name evidence="2" type="ORF">AFUS01_LOCUS39607</name>
</gene>
<protein>
    <submittedName>
        <fullName evidence="2">Uncharacterized protein</fullName>
    </submittedName>
</protein>
<accession>A0A8J2LDW6</accession>
<proteinExistence type="predicted"/>
<organism evidence="2 3">
    <name type="scientific">Allacma fusca</name>
    <dbReference type="NCBI Taxonomy" id="39272"/>
    <lineage>
        <taxon>Eukaryota</taxon>
        <taxon>Metazoa</taxon>
        <taxon>Ecdysozoa</taxon>
        <taxon>Arthropoda</taxon>
        <taxon>Hexapoda</taxon>
        <taxon>Collembola</taxon>
        <taxon>Symphypleona</taxon>
        <taxon>Sminthuridae</taxon>
        <taxon>Allacma</taxon>
    </lineage>
</organism>
<dbReference type="EMBL" id="CAJVCH010552791">
    <property type="protein sequence ID" value="CAG7829763.1"/>
    <property type="molecule type" value="Genomic_DNA"/>
</dbReference>
<comment type="caution">
    <text evidence="2">The sequence shown here is derived from an EMBL/GenBank/DDBJ whole genome shotgun (WGS) entry which is preliminary data.</text>
</comment>
<evidence type="ECO:0000313" key="2">
    <source>
        <dbReference type="EMBL" id="CAG7829763.1"/>
    </source>
</evidence>
<feature type="compositionally biased region" description="Low complexity" evidence="1">
    <location>
        <begin position="97"/>
        <end position="111"/>
    </location>
</feature>
<name>A0A8J2LDW6_9HEXA</name>
<sequence length="119" mass="12649">VTLKFYAKDSKKTVMADIGEEAQGASADTASMGSRRSGRVNKGVPPERIGMVRYWHTRGKGNVKQPLEPIASTPNPDVDNDSITKLGMSLSGLHVSGQSANASAASSKVSSTFTVRRQK</sequence>
<reference evidence="2" key="1">
    <citation type="submission" date="2021-06" db="EMBL/GenBank/DDBJ databases">
        <authorList>
            <person name="Hodson N. C."/>
            <person name="Mongue J. A."/>
            <person name="Jaron S. K."/>
        </authorList>
    </citation>
    <scope>NUCLEOTIDE SEQUENCE</scope>
</reference>
<dbReference type="Proteomes" id="UP000708208">
    <property type="component" value="Unassembled WGS sequence"/>
</dbReference>
<evidence type="ECO:0000313" key="3">
    <source>
        <dbReference type="Proteomes" id="UP000708208"/>
    </source>
</evidence>
<feature type="region of interest" description="Disordered" evidence="1">
    <location>
        <begin position="20"/>
        <end position="45"/>
    </location>
</feature>
<feature type="region of interest" description="Disordered" evidence="1">
    <location>
        <begin position="60"/>
        <end position="81"/>
    </location>
</feature>
<feature type="non-terminal residue" evidence="2">
    <location>
        <position position="119"/>
    </location>
</feature>
<feature type="non-terminal residue" evidence="2">
    <location>
        <position position="1"/>
    </location>
</feature>